<evidence type="ECO:0000313" key="3">
    <source>
        <dbReference type="Proteomes" id="UP000030647"/>
    </source>
</evidence>
<feature type="transmembrane region" description="Helical" evidence="1">
    <location>
        <begin position="252"/>
        <end position="272"/>
    </location>
</feature>
<feature type="transmembrane region" description="Helical" evidence="1">
    <location>
        <begin position="223"/>
        <end position="245"/>
    </location>
</feature>
<evidence type="ECO:0000313" key="2">
    <source>
        <dbReference type="EMBL" id="ERL64957.1"/>
    </source>
</evidence>
<accession>U4TU43</accession>
<reference evidence="3" key="1">
    <citation type="journal article" date="2013" name="Genome Announc.">
        <title>Whole-Genome Sequencing of Lactobacillus shenzhenensis Strain LY-73T.</title>
        <authorList>
            <person name="Lin Z."/>
            <person name="Liu Z."/>
            <person name="Yang R."/>
            <person name="Zou Y."/>
            <person name="Wan D."/>
            <person name="Chen J."/>
            <person name="Guo M."/>
            <person name="Zhao J."/>
            <person name="Fang C."/>
            <person name="Yang R."/>
            <person name="Liu F."/>
        </authorList>
    </citation>
    <scope>NUCLEOTIDE SEQUENCE [LARGE SCALE GENOMIC DNA]</scope>
    <source>
        <strain evidence="3">LY-73</strain>
    </source>
</reference>
<gene>
    <name evidence="2" type="ORF">L248_3119</name>
</gene>
<name>U4TU43_9LACO</name>
<keyword evidence="3" id="KW-1185">Reference proteome</keyword>
<keyword evidence="1" id="KW-0472">Membrane</keyword>
<feature type="transmembrane region" description="Helical" evidence="1">
    <location>
        <begin position="305"/>
        <end position="326"/>
    </location>
</feature>
<proteinExistence type="predicted"/>
<evidence type="ECO:0000256" key="1">
    <source>
        <dbReference type="SAM" id="Phobius"/>
    </source>
</evidence>
<organism evidence="2 3">
    <name type="scientific">Schleiferilactobacillus shenzhenensis LY-73</name>
    <dbReference type="NCBI Taxonomy" id="1231336"/>
    <lineage>
        <taxon>Bacteria</taxon>
        <taxon>Bacillati</taxon>
        <taxon>Bacillota</taxon>
        <taxon>Bacilli</taxon>
        <taxon>Lactobacillales</taxon>
        <taxon>Lactobacillaceae</taxon>
        <taxon>Schleiferilactobacillus</taxon>
    </lineage>
</organism>
<dbReference type="AlphaFoldDB" id="U4TU43"/>
<feature type="transmembrane region" description="Helical" evidence="1">
    <location>
        <begin position="124"/>
        <end position="143"/>
    </location>
</feature>
<keyword evidence="1" id="KW-0812">Transmembrane</keyword>
<dbReference type="HOGENOM" id="CLU_815835_0_0_9"/>
<dbReference type="EMBL" id="KI271590">
    <property type="protein sequence ID" value="ERL64957.1"/>
    <property type="molecule type" value="Genomic_DNA"/>
</dbReference>
<feature type="transmembrane region" description="Helical" evidence="1">
    <location>
        <begin position="169"/>
        <end position="193"/>
    </location>
</feature>
<dbReference type="Proteomes" id="UP000030647">
    <property type="component" value="Unassembled WGS sequence"/>
</dbReference>
<keyword evidence="1" id="KW-1133">Transmembrane helix</keyword>
<sequence length="340" mass="38305">MDEMITRSQPSKTASTSDRVLAQANYRKISQVLGKKHYAEVNRLILKELHDVPNDPIAQNIVFSIPFTGSFGVHNIKVDIAKVYQCLVARDVQHTPFVSERSDAVNMLGHTLGTHDFDGHGPTLLLYCLLAALAVLFGLYFTLDYQRNTSTFVNTLPTSRFGYRVRQTILLVILLNIAVLGPIIMITLLVSLLPDHALGSLVYPITLFPAKGTVLIPLWQYFILWWLVVNLWALFLAGGALLFSLVSRNPIVNVFGLLLVVFAEPLQLLRLLPPTARLFLPPSYTAVPQMFFQLNQFESIPVAQWYATFMLWVLSLWLLIGVVMKLQERPRRPAPKQPAD</sequence>
<protein>
    <submittedName>
        <fullName evidence="2">Uncharacterized protein</fullName>
    </submittedName>
</protein>
<dbReference type="STRING" id="1231336.L248_3119"/>